<accession>A0A0L7RF73</accession>
<dbReference type="EMBL" id="KQ414608">
    <property type="protein sequence ID" value="KOC69366.1"/>
    <property type="molecule type" value="Genomic_DNA"/>
</dbReference>
<reference evidence="2 3" key="1">
    <citation type="submission" date="2015-07" db="EMBL/GenBank/DDBJ databases">
        <title>The genome of Habropoda laboriosa.</title>
        <authorList>
            <person name="Pan H."/>
            <person name="Kapheim K."/>
        </authorList>
    </citation>
    <scope>NUCLEOTIDE SEQUENCE [LARGE SCALE GENOMIC DNA]</scope>
    <source>
        <strain evidence="2">0110345459</strain>
    </source>
</reference>
<evidence type="ECO:0000256" key="1">
    <source>
        <dbReference type="SAM" id="Phobius"/>
    </source>
</evidence>
<proteinExistence type="predicted"/>
<keyword evidence="1" id="KW-0472">Membrane</keyword>
<gene>
    <name evidence="2" type="ORF">WH47_09324</name>
</gene>
<feature type="transmembrane region" description="Helical" evidence="1">
    <location>
        <begin position="119"/>
        <end position="141"/>
    </location>
</feature>
<keyword evidence="1" id="KW-1133">Transmembrane helix</keyword>
<evidence type="ECO:0000313" key="2">
    <source>
        <dbReference type="EMBL" id="KOC69366.1"/>
    </source>
</evidence>
<keyword evidence="1" id="KW-0812">Transmembrane</keyword>
<evidence type="ECO:0000313" key="3">
    <source>
        <dbReference type="Proteomes" id="UP000053825"/>
    </source>
</evidence>
<organism evidence="2 3">
    <name type="scientific">Habropoda laboriosa</name>
    <dbReference type="NCBI Taxonomy" id="597456"/>
    <lineage>
        <taxon>Eukaryota</taxon>
        <taxon>Metazoa</taxon>
        <taxon>Ecdysozoa</taxon>
        <taxon>Arthropoda</taxon>
        <taxon>Hexapoda</taxon>
        <taxon>Insecta</taxon>
        <taxon>Pterygota</taxon>
        <taxon>Neoptera</taxon>
        <taxon>Endopterygota</taxon>
        <taxon>Hymenoptera</taxon>
        <taxon>Apocrita</taxon>
        <taxon>Aculeata</taxon>
        <taxon>Apoidea</taxon>
        <taxon>Anthophila</taxon>
        <taxon>Apidae</taxon>
        <taxon>Habropoda</taxon>
    </lineage>
</organism>
<sequence length="180" mass="20235">MIFQVIDHGFPSRAIRNEVTVKQEKIGRTRSSENEILATGQALLLSACVLLLSYYSVRYDRAEYSILENGKIARGYSNKAVLTLVLGHSVLYSVNSMLAIGMLVYSLGSKNPWWSLPAIVLCLVDLVYDVSAAIIAIWLFFSHLPLLTALLFTVGIILLIIGEIWIWMGVLHLYEQRTFK</sequence>
<keyword evidence="3" id="KW-1185">Reference proteome</keyword>
<dbReference type="AlphaFoldDB" id="A0A0L7RF73"/>
<protein>
    <submittedName>
        <fullName evidence="2">Uncharacterized protein</fullName>
    </submittedName>
</protein>
<feature type="transmembrane region" description="Helical" evidence="1">
    <location>
        <begin position="36"/>
        <end position="57"/>
    </location>
</feature>
<name>A0A0L7RF73_9HYME</name>
<feature type="transmembrane region" description="Helical" evidence="1">
    <location>
        <begin position="85"/>
        <end position="107"/>
    </location>
</feature>
<feature type="transmembrane region" description="Helical" evidence="1">
    <location>
        <begin position="147"/>
        <end position="174"/>
    </location>
</feature>
<dbReference type="Proteomes" id="UP000053825">
    <property type="component" value="Unassembled WGS sequence"/>
</dbReference>